<keyword evidence="10" id="KW-0408">Iron</keyword>
<evidence type="ECO:0000256" key="4">
    <source>
        <dbReference type="ARBA" id="ARBA00022741"/>
    </source>
</evidence>
<keyword evidence="1" id="KW-0004">4Fe-4S</keyword>
<dbReference type="InterPro" id="IPR049035">
    <property type="entry name" value="ADDB_N"/>
</dbReference>
<evidence type="ECO:0000256" key="9">
    <source>
        <dbReference type="ARBA" id="ARBA00022840"/>
    </source>
</evidence>
<dbReference type="Gene3D" id="6.10.140.1030">
    <property type="match status" value="1"/>
</dbReference>
<evidence type="ECO:0000256" key="11">
    <source>
        <dbReference type="ARBA" id="ARBA00023014"/>
    </source>
</evidence>
<organism evidence="15 16">
    <name type="scientific">Salisediminibacterium beveridgei</name>
    <dbReference type="NCBI Taxonomy" id="632773"/>
    <lineage>
        <taxon>Bacteria</taxon>
        <taxon>Bacillati</taxon>
        <taxon>Bacillota</taxon>
        <taxon>Bacilli</taxon>
        <taxon>Bacillales</taxon>
        <taxon>Bacillaceae</taxon>
        <taxon>Salisediminibacterium</taxon>
    </lineage>
</organism>
<evidence type="ECO:0000313" key="15">
    <source>
        <dbReference type="EMBL" id="AOM82964.1"/>
    </source>
</evidence>
<keyword evidence="13" id="KW-0234">DNA repair</keyword>
<keyword evidence="12" id="KW-0238">DNA-binding</keyword>
<evidence type="ECO:0000256" key="3">
    <source>
        <dbReference type="ARBA" id="ARBA00022723"/>
    </source>
</evidence>
<dbReference type="InterPro" id="IPR014017">
    <property type="entry name" value="DNA_helicase_UvrD-like_C"/>
</dbReference>
<name>A0A1D7QVB9_9BACI</name>
<dbReference type="InterPro" id="IPR038726">
    <property type="entry name" value="PDDEXK_AddAB-type"/>
</dbReference>
<dbReference type="KEGG" id="bbev:BBEV_1603"/>
<keyword evidence="11" id="KW-0411">Iron-sulfur</keyword>
<keyword evidence="16" id="KW-1185">Reference proteome</keyword>
<dbReference type="SUPFAM" id="SSF52540">
    <property type="entry name" value="P-loop containing nucleoside triphosphate hydrolases"/>
    <property type="match status" value="1"/>
</dbReference>
<keyword evidence="6" id="KW-0378">Hydrolase</keyword>
<dbReference type="Gene3D" id="3.40.50.300">
    <property type="entry name" value="P-loop containing nucleotide triphosphate hydrolases"/>
    <property type="match status" value="4"/>
</dbReference>
<dbReference type="RefSeq" id="WP_069364994.1">
    <property type="nucleotide sequence ID" value="NZ_CP012502.1"/>
</dbReference>
<feature type="domain" description="UvrD-like helicase C-terminal" evidence="14">
    <location>
        <begin position="275"/>
        <end position="575"/>
    </location>
</feature>
<keyword evidence="4" id="KW-0547">Nucleotide-binding</keyword>
<dbReference type="EMBL" id="CP012502">
    <property type="protein sequence ID" value="AOM82964.1"/>
    <property type="molecule type" value="Genomic_DNA"/>
</dbReference>
<dbReference type="GO" id="GO:0004527">
    <property type="term" value="F:exonuclease activity"/>
    <property type="evidence" value="ECO:0007669"/>
    <property type="project" value="UniProtKB-KW"/>
</dbReference>
<dbReference type="Pfam" id="PF21445">
    <property type="entry name" value="ADDB_N"/>
    <property type="match status" value="1"/>
</dbReference>
<reference evidence="15 16" key="1">
    <citation type="submission" date="2015-08" db="EMBL/GenBank/DDBJ databases">
        <title>The complete genome sequence of Bacillus beveridgei MLTeJB.</title>
        <authorList>
            <person name="Hanson T.E."/>
            <person name="Mesa C."/>
            <person name="Basesman S.M."/>
            <person name="Oremland R.S."/>
        </authorList>
    </citation>
    <scope>NUCLEOTIDE SEQUENCE [LARGE SCALE GENOMIC DNA]</scope>
    <source>
        <strain evidence="15 16">MLTeJB</strain>
    </source>
</reference>
<dbReference type="GO" id="GO:0000724">
    <property type="term" value="P:double-strand break repair via homologous recombination"/>
    <property type="evidence" value="ECO:0007669"/>
    <property type="project" value="InterPro"/>
</dbReference>
<dbReference type="NCBIfam" id="TIGR02773">
    <property type="entry name" value="addB_Gpos"/>
    <property type="match status" value="1"/>
</dbReference>
<dbReference type="PROSITE" id="PS51217">
    <property type="entry name" value="UVRD_HELICASE_CTER"/>
    <property type="match status" value="1"/>
</dbReference>
<dbReference type="PANTHER" id="PTHR30591">
    <property type="entry name" value="RECBCD ENZYME SUBUNIT RECC"/>
    <property type="match status" value="1"/>
</dbReference>
<dbReference type="InterPro" id="IPR027417">
    <property type="entry name" value="P-loop_NTPase"/>
</dbReference>
<evidence type="ECO:0000259" key="14">
    <source>
        <dbReference type="PROSITE" id="PS51217"/>
    </source>
</evidence>
<dbReference type="STRING" id="632773.BBEV_1603"/>
<dbReference type="InterPro" id="IPR011604">
    <property type="entry name" value="PDDEXK-like_dom_sf"/>
</dbReference>
<dbReference type="GO" id="GO:0051539">
    <property type="term" value="F:4 iron, 4 sulfur cluster binding"/>
    <property type="evidence" value="ECO:0007669"/>
    <property type="project" value="UniProtKB-KW"/>
</dbReference>
<dbReference type="GO" id="GO:0003677">
    <property type="term" value="F:DNA binding"/>
    <property type="evidence" value="ECO:0007669"/>
    <property type="project" value="UniProtKB-KW"/>
</dbReference>
<evidence type="ECO:0000256" key="2">
    <source>
        <dbReference type="ARBA" id="ARBA00022722"/>
    </source>
</evidence>
<gene>
    <name evidence="15" type="primary">addB</name>
    <name evidence="15" type="ORF">BBEV_1603</name>
</gene>
<accession>A0A1D7QVB9</accession>
<dbReference type="InterPro" id="IPR014140">
    <property type="entry name" value="DNA_helicase_suAddB"/>
</dbReference>
<dbReference type="GO" id="GO:0046872">
    <property type="term" value="F:metal ion binding"/>
    <property type="evidence" value="ECO:0007669"/>
    <property type="project" value="UniProtKB-KW"/>
</dbReference>
<evidence type="ECO:0000313" key="16">
    <source>
        <dbReference type="Proteomes" id="UP000094463"/>
    </source>
</evidence>
<keyword evidence="7 15" id="KW-0347">Helicase</keyword>
<proteinExistence type="predicted"/>
<dbReference type="OrthoDB" id="9758506at2"/>
<keyword evidence="5" id="KW-0227">DNA damage</keyword>
<keyword evidence="8" id="KW-0269">Exonuclease</keyword>
<evidence type="ECO:0000256" key="7">
    <source>
        <dbReference type="ARBA" id="ARBA00022806"/>
    </source>
</evidence>
<keyword evidence="3" id="KW-0479">Metal-binding</keyword>
<dbReference type="AlphaFoldDB" id="A0A1D7QVB9"/>
<evidence type="ECO:0000256" key="6">
    <source>
        <dbReference type="ARBA" id="ARBA00022801"/>
    </source>
</evidence>
<dbReference type="GO" id="GO:0004386">
    <property type="term" value="F:helicase activity"/>
    <property type="evidence" value="ECO:0007669"/>
    <property type="project" value="UniProtKB-KW"/>
</dbReference>
<evidence type="ECO:0000256" key="12">
    <source>
        <dbReference type="ARBA" id="ARBA00023125"/>
    </source>
</evidence>
<keyword evidence="2" id="KW-0540">Nuclease</keyword>
<dbReference type="PANTHER" id="PTHR30591:SF1">
    <property type="entry name" value="RECBCD ENZYME SUBUNIT RECC"/>
    <property type="match status" value="1"/>
</dbReference>
<evidence type="ECO:0000256" key="8">
    <source>
        <dbReference type="ARBA" id="ARBA00022839"/>
    </source>
</evidence>
<dbReference type="Pfam" id="PF12705">
    <property type="entry name" value="PDDEXK_1"/>
    <property type="match status" value="1"/>
</dbReference>
<evidence type="ECO:0000256" key="13">
    <source>
        <dbReference type="ARBA" id="ARBA00023204"/>
    </source>
</evidence>
<evidence type="ECO:0000256" key="1">
    <source>
        <dbReference type="ARBA" id="ARBA00022485"/>
    </source>
</evidence>
<sequence length="1160" mass="132848">MGLQIITGRSGSGKSTYIEDEILALEKKHPTGSPIFYLVPDQMTFQVERRIIRKMGKGSTRIRVLGFNRLAHMILQEQGGHALTHLQQTGVNMLLRKVSEEQKAKLNVFENAIGKNGFIDQLYAMLTECKRYGLEEEQIQSITNKDHLSAALKDKFNDFLLIHQELKKDTEGIRLASEDDFKLAISLVPDSELINSSLIAVDGFHHFSPLEEAFIAELMDQASDMIITLTKDAYQDPSNELDPLHLFFETMLTEQKLIEIAKDKAIEIFEPIHSNQQIRFNSPSIAHLERMSTRRPALELTDHSGVQVYACVNKRAEIRGICRDIKRLVREEKYRYKDIALLTRNLQDYHDIIELIFDEEEIPVFVDAKRTAIHHPLIEFVRSIMEVVSKHWRYEDVIRCLKTHFVLPTKGSMHQDDLDVFENVTLALGINGKQWYDPVEWQKRISFYRTVKEGEADEKVERMQRLYDEMIQPLSDFFEKIKEQTSVREYATSLFELLLTLDAPEKLAAMRDHAEQAGRLQEAKDHDQIWKQLISVLEQADEACGKDDMPFTTFQKMLDTGLESISFSIIPPAFDQVMAATMATSRLNDVKCTFIIGANDGVIPAKAEESTFLTNQERQLLIEEGYELSPSAERQLMNEQFLVYLAQTSPTDRLVISYLLSDDDGKAKQPSMILHQLYDMFPNLKPELKVETPSDAGNDDEEWLFISSPVSARSFMTERLQQWKKGYPIPSFWWSVYNWFSKQQDFHKTVATSLSSIFYTNDPGKLPVDTAKRLYGDQLTASVSRLEQFNSCAFKQFSNYGLRLKDREYFRLEAPDIGILFHEALKELTEALKEEEIPLSELSEVEATRRSKTIIEGLAPKINRNILKSSNRLHYILSKLEKVVIRAAMILAVQAERSGFQPEAIELGFGKNGLLPPLTYTLTDGTVVELSGRIDRVDTAKTENGLYIRVIDYKSSKKDIELDEVYYGLSMQMLVYLDALLTYSSEWLGSTAVPAGMLYFHIHNPLITSSSGKLSPEEAENKILEKFRMNGLILNEDHAVALTDHTLEASSSSVIAPLHRKKDGELTKRSKVIEKEEIQACREWIRSKVKSSSEAILSGNIAIDPYKKNKETPCRFCPYQAFCQFDASQEEMQFRHLQGLNQERAMQLMRINMEEVQDGD</sequence>
<keyword evidence="9" id="KW-0067">ATP-binding</keyword>
<dbReference type="Proteomes" id="UP000094463">
    <property type="component" value="Chromosome"/>
</dbReference>
<evidence type="ECO:0000256" key="10">
    <source>
        <dbReference type="ARBA" id="ARBA00023004"/>
    </source>
</evidence>
<protein>
    <submittedName>
        <fullName evidence="15">ATP-dependent helicase/deoxyribonuclease subunit B</fullName>
    </submittedName>
</protein>
<dbReference type="PATRIC" id="fig|632773.3.peg.1686"/>
<dbReference type="GO" id="GO:0005524">
    <property type="term" value="F:ATP binding"/>
    <property type="evidence" value="ECO:0007669"/>
    <property type="project" value="UniProtKB-KW"/>
</dbReference>
<evidence type="ECO:0000256" key="5">
    <source>
        <dbReference type="ARBA" id="ARBA00022763"/>
    </source>
</evidence>
<dbReference type="Gene3D" id="3.90.320.10">
    <property type="match status" value="1"/>
</dbReference>